<evidence type="ECO:0000313" key="11">
    <source>
        <dbReference type="EMBL" id="KAJ8953955.1"/>
    </source>
</evidence>
<dbReference type="SUPFAM" id="SSF52058">
    <property type="entry name" value="L domain-like"/>
    <property type="match status" value="1"/>
</dbReference>
<dbReference type="PANTHER" id="PTHR24365:SF541">
    <property type="entry name" value="PROTEIN TOLL-RELATED"/>
    <property type="match status" value="1"/>
</dbReference>
<dbReference type="AlphaFoldDB" id="A0AAV8YTF6"/>
<sequence>MDKLLLVLLLSLASLAAADEIYQNSSHICERCICREDPDEFFLDCTGQHFEHVLANWPPHNKTLVATFSYNNMTTLEILPDTEQKAKLVLDHCNIRYVDPGVFKGVKNVEFIDMSYNLLTTEEIDGEDFKGPYNNSVFYPIPVKHLNLAYNQIHSLPRKFFENMPDLKELNLEGNDFYVLDQNTQMALSSLSKLKRLNLADNELTELVGHAVKGLDNLVELNLASNRLDFVPETLDYLKNLQSLNISDNYIFEIRDDSFLGGMNDHLDFIGLYITNTSITLLDYTLLSWSNLRVLELKDNTLECDCDLYKISRDLHPDITRTRDGPRCIDPRTDASVQMYALEEDICDLEIRKPGIYHAARHFETLRVILITLTTMFTITTLVAVTIACLRYRKGSAYRNYNFTTQVQYNPLQTQYRI</sequence>
<keyword evidence="3 9" id="KW-0812">Transmembrane</keyword>
<evidence type="ECO:0000256" key="5">
    <source>
        <dbReference type="ARBA" id="ARBA00022737"/>
    </source>
</evidence>
<evidence type="ECO:0000256" key="4">
    <source>
        <dbReference type="ARBA" id="ARBA00022729"/>
    </source>
</evidence>
<evidence type="ECO:0000256" key="10">
    <source>
        <dbReference type="SAM" id="SignalP"/>
    </source>
</evidence>
<feature type="signal peptide" evidence="10">
    <location>
        <begin position="1"/>
        <end position="18"/>
    </location>
</feature>
<keyword evidence="7 9" id="KW-0472">Membrane</keyword>
<evidence type="ECO:0000256" key="6">
    <source>
        <dbReference type="ARBA" id="ARBA00022989"/>
    </source>
</evidence>
<comment type="subcellular location">
    <subcellularLocation>
        <location evidence="1">Membrane</location>
        <topology evidence="1">Single-pass membrane protein</topology>
    </subcellularLocation>
</comment>
<organism evidence="11 12">
    <name type="scientific">Aromia moschata</name>
    <dbReference type="NCBI Taxonomy" id="1265417"/>
    <lineage>
        <taxon>Eukaryota</taxon>
        <taxon>Metazoa</taxon>
        <taxon>Ecdysozoa</taxon>
        <taxon>Arthropoda</taxon>
        <taxon>Hexapoda</taxon>
        <taxon>Insecta</taxon>
        <taxon>Pterygota</taxon>
        <taxon>Neoptera</taxon>
        <taxon>Endopterygota</taxon>
        <taxon>Coleoptera</taxon>
        <taxon>Polyphaga</taxon>
        <taxon>Cucujiformia</taxon>
        <taxon>Chrysomeloidea</taxon>
        <taxon>Cerambycidae</taxon>
        <taxon>Cerambycinae</taxon>
        <taxon>Callichromatini</taxon>
        <taxon>Aromia</taxon>
    </lineage>
</organism>
<feature type="chain" id="PRO_5043395578" evidence="10">
    <location>
        <begin position="19"/>
        <end position="418"/>
    </location>
</feature>
<dbReference type="GO" id="GO:0005886">
    <property type="term" value="C:plasma membrane"/>
    <property type="evidence" value="ECO:0007669"/>
    <property type="project" value="TreeGrafter"/>
</dbReference>
<evidence type="ECO:0000313" key="12">
    <source>
        <dbReference type="Proteomes" id="UP001162162"/>
    </source>
</evidence>
<keyword evidence="8" id="KW-0325">Glycoprotein</keyword>
<dbReference type="EMBL" id="JAPWTK010000052">
    <property type="protein sequence ID" value="KAJ8953955.1"/>
    <property type="molecule type" value="Genomic_DNA"/>
</dbReference>
<keyword evidence="6 9" id="KW-1133">Transmembrane helix</keyword>
<name>A0AAV8YTF6_9CUCU</name>
<reference evidence="11" key="1">
    <citation type="journal article" date="2023" name="Insect Mol. Biol.">
        <title>Genome sequencing provides insights into the evolution of gene families encoding plant cell wall-degrading enzymes in longhorned beetles.</title>
        <authorList>
            <person name="Shin N.R."/>
            <person name="Okamura Y."/>
            <person name="Kirsch R."/>
            <person name="Pauchet Y."/>
        </authorList>
    </citation>
    <scope>NUCLEOTIDE SEQUENCE</scope>
    <source>
        <strain evidence="11">AMC_N1</strain>
    </source>
</reference>
<evidence type="ECO:0000256" key="9">
    <source>
        <dbReference type="SAM" id="Phobius"/>
    </source>
</evidence>
<dbReference type="PROSITE" id="PS51450">
    <property type="entry name" value="LRR"/>
    <property type="match status" value="1"/>
</dbReference>
<dbReference type="Proteomes" id="UP001162162">
    <property type="component" value="Unassembled WGS sequence"/>
</dbReference>
<keyword evidence="4 10" id="KW-0732">Signal</keyword>
<accession>A0AAV8YTF6</accession>
<dbReference type="Pfam" id="PF13855">
    <property type="entry name" value="LRR_8"/>
    <property type="match status" value="1"/>
</dbReference>
<dbReference type="InterPro" id="IPR032675">
    <property type="entry name" value="LRR_dom_sf"/>
</dbReference>
<evidence type="ECO:0000256" key="3">
    <source>
        <dbReference type="ARBA" id="ARBA00022692"/>
    </source>
</evidence>
<evidence type="ECO:0000256" key="1">
    <source>
        <dbReference type="ARBA" id="ARBA00004167"/>
    </source>
</evidence>
<dbReference type="InterPro" id="IPR003591">
    <property type="entry name" value="Leu-rich_rpt_typical-subtyp"/>
</dbReference>
<gene>
    <name evidence="11" type="ORF">NQ318_019198</name>
</gene>
<feature type="transmembrane region" description="Helical" evidence="9">
    <location>
        <begin position="368"/>
        <end position="390"/>
    </location>
</feature>
<dbReference type="Gene3D" id="3.80.10.10">
    <property type="entry name" value="Ribonuclease Inhibitor"/>
    <property type="match status" value="2"/>
</dbReference>
<dbReference type="GO" id="GO:0007165">
    <property type="term" value="P:signal transduction"/>
    <property type="evidence" value="ECO:0007669"/>
    <property type="project" value="TreeGrafter"/>
</dbReference>
<evidence type="ECO:0000256" key="2">
    <source>
        <dbReference type="ARBA" id="ARBA00022614"/>
    </source>
</evidence>
<keyword evidence="12" id="KW-1185">Reference proteome</keyword>
<evidence type="ECO:0000256" key="7">
    <source>
        <dbReference type="ARBA" id="ARBA00023136"/>
    </source>
</evidence>
<proteinExistence type="predicted"/>
<dbReference type="PANTHER" id="PTHR24365">
    <property type="entry name" value="TOLL-LIKE RECEPTOR"/>
    <property type="match status" value="1"/>
</dbReference>
<dbReference type="InterPro" id="IPR001611">
    <property type="entry name" value="Leu-rich_rpt"/>
</dbReference>
<protein>
    <submittedName>
        <fullName evidence="11">Uncharacterized protein</fullName>
    </submittedName>
</protein>
<keyword evidence="2" id="KW-0433">Leucine-rich repeat</keyword>
<dbReference type="GO" id="GO:0038023">
    <property type="term" value="F:signaling receptor activity"/>
    <property type="evidence" value="ECO:0007669"/>
    <property type="project" value="TreeGrafter"/>
</dbReference>
<evidence type="ECO:0000256" key="8">
    <source>
        <dbReference type="ARBA" id="ARBA00023180"/>
    </source>
</evidence>
<keyword evidence="5" id="KW-0677">Repeat</keyword>
<dbReference type="SMART" id="SM00369">
    <property type="entry name" value="LRR_TYP"/>
    <property type="match status" value="5"/>
</dbReference>
<comment type="caution">
    <text evidence="11">The sequence shown here is derived from an EMBL/GenBank/DDBJ whole genome shotgun (WGS) entry which is preliminary data.</text>
</comment>